<sequence>MLPSRPAACRSLCQILRPFEMAPCIRQSDESFCPAEFPSVPPEPAAGFNTFIHVSGRNTRVFFTPSGRRRCSLVVIVEQTISYNDHDMARIVKNIVSAYNIYTKSTTENVDYQSNVFAWEMNRKTTASKSDKMGISPVNIFYKFDSRFSYEPHAEMR</sequence>
<accession>A0A0V0TBV0</accession>
<comment type="caution">
    <text evidence="1">The sequence shown here is derived from an EMBL/GenBank/DDBJ whole genome shotgun (WGS) entry which is preliminary data.</text>
</comment>
<reference evidence="1 2" key="1">
    <citation type="submission" date="2015-01" db="EMBL/GenBank/DDBJ databases">
        <title>Evolution of Trichinella species and genotypes.</title>
        <authorList>
            <person name="Korhonen P.K."/>
            <person name="Edoardo P."/>
            <person name="Giuseppe L.R."/>
            <person name="Gasser R.B."/>
        </authorList>
    </citation>
    <scope>NUCLEOTIDE SEQUENCE [LARGE SCALE GENOMIC DNA]</scope>
    <source>
        <strain evidence="1">ISS417</strain>
    </source>
</reference>
<protein>
    <submittedName>
        <fullName evidence="1">Uncharacterized protein</fullName>
    </submittedName>
</protein>
<evidence type="ECO:0000313" key="2">
    <source>
        <dbReference type="Proteomes" id="UP000055048"/>
    </source>
</evidence>
<name>A0A0V0TBV0_9BILA</name>
<dbReference type="EMBL" id="JYDJ01000360">
    <property type="protein sequence ID" value="KRX36491.1"/>
    <property type="molecule type" value="Genomic_DNA"/>
</dbReference>
<keyword evidence="2" id="KW-1185">Reference proteome</keyword>
<organism evidence="1 2">
    <name type="scientific">Trichinella murrelli</name>
    <dbReference type="NCBI Taxonomy" id="144512"/>
    <lineage>
        <taxon>Eukaryota</taxon>
        <taxon>Metazoa</taxon>
        <taxon>Ecdysozoa</taxon>
        <taxon>Nematoda</taxon>
        <taxon>Enoplea</taxon>
        <taxon>Dorylaimia</taxon>
        <taxon>Trichinellida</taxon>
        <taxon>Trichinellidae</taxon>
        <taxon>Trichinella</taxon>
    </lineage>
</organism>
<gene>
    <name evidence="1" type="ORF">T05_2187</name>
</gene>
<proteinExistence type="predicted"/>
<dbReference type="AlphaFoldDB" id="A0A0V0TBV0"/>
<evidence type="ECO:0000313" key="1">
    <source>
        <dbReference type="EMBL" id="KRX36491.1"/>
    </source>
</evidence>
<dbReference type="Proteomes" id="UP000055048">
    <property type="component" value="Unassembled WGS sequence"/>
</dbReference>